<evidence type="ECO:0000256" key="5">
    <source>
        <dbReference type="ARBA" id="ARBA00022737"/>
    </source>
</evidence>
<dbReference type="PANTHER" id="PTHR11685">
    <property type="entry name" value="RBR FAMILY RING FINGER AND IBR DOMAIN-CONTAINING"/>
    <property type="match status" value="1"/>
</dbReference>
<dbReference type="AlphaFoldDB" id="A0A6A7A1R5"/>
<evidence type="ECO:0000256" key="8">
    <source>
        <dbReference type="ARBA" id="ARBA00022833"/>
    </source>
</evidence>
<sequence length="358" mass="39899">MGVVHDDAYTTEASKCGTRRTATALPQSADGLLHTSTPAASAASIRISADYLVVLEDAIRLSQTEEDIWASGTLSIAQQARETKAEARRQAADEARQHTIRNQREQQLALARRDGERRARVAEREETHRQEHERICRDQERAEQLRRDAEEAQRQAAEEAERRRRERLRPCVVCMDGSDFAVLTELPCGHWSCGSCLRDGFEASFATRSRFQCCQQHVPTTSLAPVLPRDFIARYELMVLEQTTLNPTYCANAVCAAFIPPAHYHGPDAARCGNCNTETCRHCRTASHAGRGCTADTATQQVRALAAVVGWKTCPACGTMVERRDGCLHMSCRCGAEFCYRCGGYWRDCSSRCGGQYF</sequence>
<keyword evidence="9" id="KW-0175">Coiled coil</keyword>
<accession>A0A6A7A1R5</accession>
<keyword evidence="4" id="KW-0479">Metal-binding</keyword>
<dbReference type="OrthoDB" id="10009520at2759"/>
<dbReference type="SUPFAM" id="SSF57850">
    <property type="entry name" value="RING/U-box"/>
    <property type="match status" value="2"/>
</dbReference>
<dbReference type="Proteomes" id="UP000799424">
    <property type="component" value="Unassembled WGS sequence"/>
</dbReference>
<dbReference type="GO" id="GO:0008270">
    <property type="term" value="F:zinc ion binding"/>
    <property type="evidence" value="ECO:0007669"/>
    <property type="project" value="UniProtKB-KW"/>
</dbReference>
<dbReference type="SMART" id="SM00647">
    <property type="entry name" value="IBR"/>
    <property type="match status" value="2"/>
</dbReference>
<dbReference type="Pfam" id="PF01485">
    <property type="entry name" value="IBR"/>
    <property type="match status" value="2"/>
</dbReference>
<evidence type="ECO:0000256" key="7">
    <source>
        <dbReference type="ARBA" id="ARBA00022786"/>
    </source>
</evidence>
<evidence type="ECO:0000313" key="13">
    <source>
        <dbReference type="Proteomes" id="UP000799424"/>
    </source>
</evidence>
<dbReference type="InterPro" id="IPR013083">
    <property type="entry name" value="Znf_RING/FYVE/PHD"/>
</dbReference>
<dbReference type="Gene3D" id="3.30.40.10">
    <property type="entry name" value="Zinc/RING finger domain, C3HC4 (zinc finger)"/>
    <property type="match status" value="1"/>
</dbReference>
<dbReference type="GO" id="GO:0061630">
    <property type="term" value="F:ubiquitin protein ligase activity"/>
    <property type="evidence" value="ECO:0007669"/>
    <property type="project" value="UniProtKB-EC"/>
</dbReference>
<evidence type="ECO:0000256" key="1">
    <source>
        <dbReference type="ARBA" id="ARBA00001798"/>
    </source>
</evidence>
<feature type="region of interest" description="Disordered" evidence="10">
    <location>
        <begin position="110"/>
        <end position="137"/>
    </location>
</feature>
<feature type="coiled-coil region" evidence="9">
    <location>
        <begin position="139"/>
        <end position="169"/>
    </location>
</feature>
<dbReference type="GO" id="GO:0016567">
    <property type="term" value="P:protein ubiquitination"/>
    <property type="evidence" value="ECO:0007669"/>
    <property type="project" value="InterPro"/>
</dbReference>
<comment type="catalytic activity">
    <reaction evidence="1">
        <text>[E2 ubiquitin-conjugating enzyme]-S-ubiquitinyl-L-cysteine + [acceptor protein]-L-lysine = [E2 ubiquitin-conjugating enzyme]-L-cysteine + [acceptor protein]-N(6)-ubiquitinyl-L-lysine.</text>
        <dbReference type="EC" id="2.3.2.31"/>
    </reaction>
</comment>
<organism evidence="12 13">
    <name type="scientific">Ophiobolus disseminans</name>
    <dbReference type="NCBI Taxonomy" id="1469910"/>
    <lineage>
        <taxon>Eukaryota</taxon>
        <taxon>Fungi</taxon>
        <taxon>Dikarya</taxon>
        <taxon>Ascomycota</taxon>
        <taxon>Pezizomycotina</taxon>
        <taxon>Dothideomycetes</taxon>
        <taxon>Pleosporomycetidae</taxon>
        <taxon>Pleosporales</taxon>
        <taxon>Pleosporineae</taxon>
        <taxon>Phaeosphaeriaceae</taxon>
        <taxon>Ophiobolus</taxon>
    </lineage>
</organism>
<dbReference type="Gene3D" id="1.20.120.1750">
    <property type="match status" value="1"/>
</dbReference>
<keyword evidence="6" id="KW-0863">Zinc-finger</keyword>
<evidence type="ECO:0000256" key="2">
    <source>
        <dbReference type="ARBA" id="ARBA00012251"/>
    </source>
</evidence>
<name>A0A6A7A1R5_9PLEO</name>
<evidence type="ECO:0000256" key="6">
    <source>
        <dbReference type="ARBA" id="ARBA00022771"/>
    </source>
</evidence>
<dbReference type="InterPro" id="IPR002867">
    <property type="entry name" value="IBR_dom"/>
</dbReference>
<dbReference type="CDD" id="cd22584">
    <property type="entry name" value="Rcat_RBR_unk"/>
    <property type="match status" value="1"/>
</dbReference>
<keyword evidence="3" id="KW-0808">Transferase</keyword>
<keyword evidence="7" id="KW-0833">Ubl conjugation pathway</keyword>
<feature type="domain" description="RING-type" evidence="11">
    <location>
        <begin position="167"/>
        <end position="358"/>
    </location>
</feature>
<dbReference type="EC" id="2.3.2.31" evidence="2"/>
<gene>
    <name evidence="12" type="ORF">CC86DRAFT_382521</name>
</gene>
<feature type="compositionally biased region" description="Basic and acidic residues" evidence="10">
    <location>
        <begin position="111"/>
        <end position="137"/>
    </location>
</feature>
<keyword evidence="13" id="KW-1185">Reference proteome</keyword>
<keyword evidence="5" id="KW-0677">Repeat</keyword>
<evidence type="ECO:0000256" key="3">
    <source>
        <dbReference type="ARBA" id="ARBA00022679"/>
    </source>
</evidence>
<dbReference type="CDD" id="cd20335">
    <property type="entry name" value="BRcat_RBR"/>
    <property type="match status" value="1"/>
</dbReference>
<evidence type="ECO:0000256" key="4">
    <source>
        <dbReference type="ARBA" id="ARBA00022723"/>
    </source>
</evidence>
<proteinExistence type="predicted"/>
<evidence type="ECO:0000313" key="12">
    <source>
        <dbReference type="EMBL" id="KAF2826495.1"/>
    </source>
</evidence>
<evidence type="ECO:0000256" key="9">
    <source>
        <dbReference type="SAM" id="Coils"/>
    </source>
</evidence>
<keyword evidence="8" id="KW-0862">Zinc</keyword>
<protein>
    <recommendedName>
        <fullName evidence="2">RBR-type E3 ubiquitin transferase</fullName>
        <ecNumber evidence="2">2.3.2.31</ecNumber>
    </recommendedName>
</protein>
<dbReference type="InterPro" id="IPR044066">
    <property type="entry name" value="TRIAD_supradom"/>
</dbReference>
<reference evidence="12" key="1">
    <citation type="journal article" date="2020" name="Stud. Mycol.">
        <title>101 Dothideomycetes genomes: a test case for predicting lifestyles and emergence of pathogens.</title>
        <authorList>
            <person name="Haridas S."/>
            <person name="Albert R."/>
            <person name="Binder M."/>
            <person name="Bloem J."/>
            <person name="Labutti K."/>
            <person name="Salamov A."/>
            <person name="Andreopoulos B."/>
            <person name="Baker S."/>
            <person name="Barry K."/>
            <person name="Bills G."/>
            <person name="Bluhm B."/>
            <person name="Cannon C."/>
            <person name="Castanera R."/>
            <person name="Culley D."/>
            <person name="Daum C."/>
            <person name="Ezra D."/>
            <person name="Gonzalez J."/>
            <person name="Henrissat B."/>
            <person name="Kuo A."/>
            <person name="Liang C."/>
            <person name="Lipzen A."/>
            <person name="Lutzoni F."/>
            <person name="Magnuson J."/>
            <person name="Mondo S."/>
            <person name="Nolan M."/>
            <person name="Ohm R."/>
            <person name="Pangilinan J."/>
            <person name="Park H.-J."/>
            <person name="Ramirez L."/>
            <person name="Alfaro M."/>
            <person name="Sun H."/>
            <person name="Tritt A."/>
            <person name="Yoshinaga Y."/>
            <person name="Zwiers L.-H."/>
            <person name="Turgeon B."/>
            <person name="Goodwin S."/>
            <person name="Spatafora J."/>
            <person name="Crous P."/>
            <person name="Grigoriev I."/>
        </authorList>
    </citation>
    <scope>NUCLEOTIDE SEQUENCE</scope>
    <source>
        <strain evidence="12">CBS 113818</strain>
    </source>
</reference>
<evidence type="ECO:0000259" key="11">
    <source>
        <dbReference type="PROSITE" id="PS51873"/>
    </source>
</evidence>
<dbReference type="EMBL" id="MU006226">
    <property type="protein sequence ID" value="KAF2826495.1"/>
    <property type="molecule type" value="Genomic_DNA"/>
</dbReference>
<dbReference type="InterPro" id="IPR031127">
    <property type="entry name" value="E3_UB_ligase_RBR"/>
</dbReference>
<dbReference type="PROSITE" id="PS51873">
    <property type="entry name" value="TRIAD"/>
    <property type="match status" value="1"/>
</dbReference>
<evidence type="ECO:0000256" key="10">
    <source>
        <dbReference type="SAM" id="MobiDB-lite"/>
    </source>
</evidence>